<comment type="caution">
    <text evidence="3">The sequence shown here is derived from an EMBL/GenBank/DDBJ whole genome shotgun (WGS) entry which is preliminary data.</text>
</comment>
<evidence type="ECO:0000256" key="1">
    <source>
        <dbReference type="SAM" id="MobiDB-lite"/>
    </source>
</evidence>
<protein>
    <submittedName>
        <fullName evidence="3">DUF4168 domain-containing protein</fullName>
    </submittedName>
</protein>
<evidence type="ECO:0000259" key="2">
    <source>
        <dbReference type="Pfam" id="PF13767"/>
    </source>
</evidence>
<feature type="domain" description="DUF4168" evidence="2">
    <location>
        <begin position="32"/>
        <end position="106"/>
    </location>
</feature>
<dbReference type="Proteomes" id="UP001300261">
    <property type="component" value="Unassembled WGS sequence"/>
</dbReference>
<feature type="region of interest" description="Disordered" evidence="1">
    <location>
        <begin position="1"/>
        <end position="28"/>
    </location>
</feature>
<proteinExistence type="predicted"/>
<dbReference type="RefSeq" id="WP_265963046.1">
    <property type="nucleotide sequence ID" value="NZ_JAPEVI010000003.1"/>
</dbReference>
<dbReference type="InterPro" id="IPR025433">
    <property type="entry name" value="DUF4168"/>
</dbReference>
<organism evidence="3 4">
    <name type="scientific">Roseibium salinum</name>
    <dbReference type="NCBI Taxonomy" id="1604349"/>
    <lineage>
        <taxon>Bacteria</taxon>
        <taxon>Pseudomonadati</taxon>
        <taxon>Pseudomonadota</taxon>
        <taxon>Alphaproteobacteria</taxon>
        <taxon>Hyphomicrobiales</taxon>
        <taxon>Stappiaceae</taxon>
        <taxon>Roseibium</taxon>
    </lineage>
</organism>
<dbReference type="Pfam" id="PF13767">
    <property type="entry name" value="DUF4168"/>
    <property type="match status" value="1"/>
</dbReference>
<name>A0ABT3R2B2_9HYPH</name>
<accession>A0ABT3R2B2</accession>
<keyword evidence="4" id="KW-1185">Reference proteome</keyword>
<dbReference type="EMBL" id="JAPEVI010000003">
    <property type="protein sequence ID" value="MCX2723271.1"/>
    <property type="molecule type" value="Genomic_DNA"/>
</dbReference>
<evidence type="ECO:0000313" key="3">
    <source>
        <dbReference type="EMBL" id="MCX2723271.1"/>
    </source>
</evidence>
<evidence type="ECO:0000313" key="4">
    <source>
        <dbReference type="Proteomes" id="UP001300261"/>
    </source>
</evidence>
<feature type="compositionally biased region" description="Low complexity" evidence="1">
    <location>
        <begin position="1"/>
        <end position="27"/>
    </location>
</feature>
<sequence length="115" mass="12957">MLTFAASVVPVQAQQSQQPAPETQQPSDYRLNDETLKAFAQASLDVEGVLNEWTPRIETAEGDEADQLRDQANREIVDAVQTNGLEVQTYNQIYEFVKASPDVAVKVQQYRQQMK</sequence>
<reference evidence="3 4" key="1">
    <citation type="journal article" date="2016" name="Int. J. Syst. Evol. Microbiol.">
        <title>Labrenzia salina sp. nov., isolated from the rhizosphere of the halophyte Arthrocnemum macrostachyum.</title>
        <authorList>
            <person name="Camacho M."/>
            <person name="Redondo-Gomez S."/>
            <person name="Rodriguez-Llorente I."/>
            <person name="Rohde M."/>
            <person name="Sproer C."/>
            <person name="Schumann P."/>
            <person name="Klenk H.P."/>
            <person name="Montero-Calasanz M.D.C."/>
        </authorList>
    </citation>
    <scope>NUCLEOTIDE SEQUENCE [LARGE SCALE GENOMIC DNA]</scope>
    <source>
        <strain evidence="3 4">DSM 29163</strain>
    </source>
</reference>
<gene>
    <name evidence="3" type="ORF">ON753_12955</name>
</gene>